<keyword evidence="3 5" id="KW-0175">Coiled coil</keyword>
<organism evidence="7 8">
    <name type="scientific">Pseudomonas hormoni</name>
    <dbReference type="NCBI Taxonomy" id="3093767"/>
    <lineage>
        <taxon>Bacteria</taxon>
        <taxon>Pseudomonadati</taxon>
        <taxon>Pseudomonadota</taxon>
        <taxon>Gammaproteobacteria</taxon>
        <taxon>Pseudomonadales</taxon>
        <taxon>Pseudomonadaceae</taxon>
        <taxon>Pseudomonas</taxon>
    </lineage>
</organism>
<dbReference type="PANTHER" id="PTHR30563">
    <property type="entry name" value="DNA RECOMBINATION PROTEIN RMUC"/>
    <property type="match status" value="1"/>
</dbReference>
<feature type="coiled-coil region" evidence="5">
    <location>
        <begin position="300"/>
        <end position="327"/>
    </location>
</feature>
<dbReference type="EMBL" id="CP075566">
    <property type="protein sequence ID" value="QVW21917.1"/>
    <property type="molecule type" value="Genomic_DNA"/>
</dbReference>
<comment type="similarity">
    <text evidence="2">Belongs to the RmuC family.</text>
</comment>
<keyword evidence="4" id="KW-0233">DNA recombination</keyword>
<gene>
    <name evidence="7" type="primary">rmuC</name>
    <name evidence="7" type="ORF">KJF94_18740</name>
</gene>
<evidence type="ECO:0000256" key="6">
    <source>
        <dbReference type="SAM" id="MobiDB-lite"/>
    </source>
</evidence>
<evidence type="ECO:0000256" key="2">
    <source>
        <dbReference type="ARBA" id="ARBA00009840"/>
    </source>
</evidence>
<accession>A0ABX8EQG2</accession>
<reference evidence="7 8" key="1">
    <citation type="submission" date="2021-05" db="EMBL/GenBank/DDBJ databases">
        <title>Complete genome of the cytokinin-producing biocontrol strain Pseudomonas fluorescens G20-18.</title>
        <authorList>
            <person name="Nielsen T.K."/>
            <person name="Mekureyaw M.F."/>
            <person name="Hansen L.H."/>
            <person name="Nicolaisen M.H."/>
            <person name="Roitsch T.G."/>
            <person name="Hennessy R.C."/>
        </authorList>
    </citation>
    <scope>NUCLEOTIDE SEQUENCE [LARGE SCALE GENOMIC DNA]</scope>
    <source>
        <strain evidence="7 8">G20-18</strain>
    </source>
</reference>
<dbReference type="Proteomes" id="UP000681155">
    <property type="component" value="Chromosome"/>
</dbReference>
<feature type="region of interest" description="Disordered" evidence="6">
    <location>
        <begin position="103"/>
        <end position="124"/>
    </location>
</feature>
<evidence type="ECO:0000256" key="5">
    <source>
        <dbReference type="SAM" id="Coils"/>
    </source>
</evidence>
<evidence type="ECO:0000313" key="7">
    <source>
        <dbReference type="EMBL" id="QVW21917.1"/>
    </source>
</evidence>
<dbReference type="InterPro" id="IPR003798">
    <property type="entry name" value="DNA_recombination_RmuC"/>
</dbReference>
<feature type="compositionally biased region" description="Basic and acidic residues" evidence="6">
    <location>
        <begin position="103"/>
        <end position="114"/>
    </location>
</feature>
<dbReference type="PANTHER" id="PTHR30563:SF0">
    <property type="entry name" value="DNA RECOMBINATION PROTEIN RMUC"/>
    <property type="match status" value="1"/>
</dbReference>
<proteinExistence type="inferred from homology"/>
<evidence type="ECO:0000256" key="4">
    <source>
        <dbReference type="ARBA" id="ARBA00023172"/>
    </source>
</evidence>
<dbReference type="RefSeq" id="WP_214377794.1">
    <property type="nucleotide sequence ID" value="NZ_CP075566.1"/>
</dbReference>
<dbReference type="Pfam" id="PF02646">
    <property type="entry name" value="RmuC"/>
    <property type="match status" value="1"/>
</dbReference>
<keyword evidence="8" id="KW-1185">Reference proteome</keyword>
<protein>
    <submittedName>
        <fullName evidence="7">DNA recombination protein RmuC</fullName>
    </submittedName>
</protein>
<feature type="compositionally biased region" description="Polar residues" evidence="6">
    <location>
        <begin position="115"/>
        <end position="124"/>
    </location>
</feature>
<comment type="function">
    <text evidence="1">Involved in DNA recombination.</text>
</comment>
<evidence type="ECO:0000256" key="1">
    <source>
        <dbReference type="ARBA" id="ARBA00003416"/>
    </source>
</evidence>
<evidence type="ECO:0000313" key="8">
    <source>
        <dbReference type="Proteomes" id="UP000681155"/>
    </source>
</evidence>
<evidence type="ECO:0000256" key="3">
    <source>
        <dbReference type="ARBA" id="ARBA00023054"/>
    </source>
</evidence>
<dbReference type="Gene3D" id="1.10.287.1490">
    <property type="match status" value="1"/>
</dbReference>
<name>A0ABX8EQG2_9PSED</name>
<sequence>MEQKWMLIALPLATLVVAWALASWRAQRNQQQLRTDLEVTRSSLEQAKAELALQETKLLQLSEQKAALDIACGRLETDRDNNKDQIAKLDAEITDHKAELKRAQQSEQVARESNSKAQETASKLQEQITSSAVTFTERLTERDQQRGKLETQLSTVETQHKQTVSQLGEARELLAQVQAQLQEKLNELDSYKSWWETTRADLKAANEKYAVLENDHVKLTTSLQEKQQSFDAQFKQLNENRESLTKEFERLANEVLERKGKAFKELNQESINNLIAPLQTEMKGFRSRIEDIHTKDAEQRVELRTELKNLQVLNKDITDQAEKLTTALRGQKKVQGNWGELMLENVLDNSGLRLGIDYQREVSFNTEEGRQRPDAIVYLPQNKHMIIDAKTSLVAYTDYINAEDDLVRAQALAAHTAAVSDRINELADRDYHRLAGLNSPEVVIMFIPIESAYVEALRHDESLFQRAIERNILVATPTTLLTSLKIVKQLWSFEDRNKHTAELANRAQRFYEKLNGFLTSMQAVGTQLDKAKDTYSKALGQLYNGKGNLIKQASEFRELGVSVQKELPAELLERAKLELEGDIALAVGEEAATPLIAVS</sequence>
<feature type="coiled-coil region" evidence="5">
    <location>
        <begin position="167"/>
        <end position="254"/>
    </location>
</feature>